<evidence type="ECO:0000313" key="2">
    <source>
        <dbReference type="EMBL" id="MDF3871558.1"/>
    </source>
</evidence>
<accession>A0A7V8J200</accession>
<reference evidence="2" key="2">
    <citation type="submission" date="2023-03" db="EMBL/GenBank/DDBJ databases">
        <title>Draft assemblies of triclosan tolerant bacteria isolated from returned activated sludge.</title>
        <authorList>
            <person name="Van Hamelsveld S."/>
        </authorList>
    </citation>
    <scope>NUCLEOTIDE SEQUENCE</scope>
    <source>
        <strain evidence="2">GW210012_S60</strain>
    </source>
</reference>
<dbReference type="EMBL" id="WOWR01000051">
    <property type="protein sequence ID" value="KAF0251851.1"/>
    <property type="molecule type" value="Genomic_DNA"/>
</dbReference>
<dbReference type="EMBL" id="JARJLO010000207">
    <property type="protein sequence ID" value="MDF3871558.1"/>
    <property type="molecule type" value="Genomic_DNA"/>
</dbReference>
<proteinExistence type="predicted"/>
<sequence length="72" mass="8247">MSYTTSWDTITFPAPVRRHECWQPIKNLEALIKHARSFQPHSGDTQEDIHLREALDELANSLEEGASRSQQA</sequence>
<dbReference type="AlphaFoldDB" id="A0A7V8J200"/>
<name>A0A7V8J200_PSEPU</name>
<reference evidence="1 3" key="1">
    <citation type="submission" date="2019-12" db="EMBL/GenBank/DDBJ databases">
        <authorList>
            <person name="Woiski C."/>
        </authorList>
    </citation>
    <scope>NUCLEOTIDE SEQUENCE [LARGE SCALE GENOMIC DNA]</scope>
    <source>
        <strain evidence="1 3">BOE100</strain>
    </source>
</reference>
<comment type="caution">
    <text evidence="1">The sequence shown here is derived from an EMBL/GenBank/DDBJ whole genome shotgun (WGS) entry which is preliminary data.</text>
</comment>
<dbReference type="RefSeq" id="WP_152906054.1">
    <property type="nucleotide sequence ID" value="NZ_BBQL01000021.1"/>
</dbReference>
<dbReference type="Proteomes" id="UP000442695">
    <property type="component" value="Unassembled WGS sequence"/>
</dbReference>
<protein>
    <submittedName>
        <fullName evidence="1">Uncharacterized protein</fullName>
    </submittedName>
</protein>
<evidence type="ECO:0000313" key="3">
    <source>
        <dbReference type="Proteomes" id="UP000442695"/>
    </source>
</evidence>
<organism evidence="1 3">
    <name type="scientific">Pseudomonas putida</name>
    <name type="common">Arthrobacter siderocapsulatus</name>
    <dbReference type="NCBI Taxonomy" id="303"/>
    <lineage>
        <taxon>Bacteria</taxon>
        <taxon>Pseudomonadati</taxon>
        <taxon>Pseudomonadota</taxon>
        <taxon>Gammaproteobacteria</taxon>
        <taxon>Pseudomonadales</taxon>
        <taxon>Pseudomonadaceae</taxon>
        <taxon>Pseudomonas</taxon>
    </lineage>
</organism>
<evidence type="ECO:0000313" key="1">
    <source>
        <dbReference type="EMBL" id="KAF0251851.1"/>
    </source>
</evidence>
<gene>
    <name evidence="1" type="ORF">GN299_26490</name>
    <name evidence="2" type="ORF">P3W50_13885</name>
</gene>
<dbReference type="Proteomes" id="UP001217741">
    <property type="component" value="Unassembled WGS sequence"/>
</dbReference>